<dbReference type="NCBIfam" id="TIGR00642">
    <property type="entry name" value="mmCoA_mut_beta"/>
    <property type="match status" value="1"/>
</dbReference>
<dbReference type="GO" id="GO:0031419">
    <property type="term" value="F:cobalamin binding"/>
    <property type="evidence" value="ECO:0007669"/>
    <property type="project" value="UniProtKB-KW"/>
</dbReference>
<proteinExistence type="inferred from homology"/>
<dbReference type="Gene3D" id="3.20.20.240">
    <property type="entry name" value="Methylmalonyl-CoA mutase"/>
    <property type="match status" value="1"/>
</dbReference>
<dbReference type="PANTHER" id="PTHR48101">
    <property type="entry name" value="METHYLMALONYL-COA MUTASE, MITOCHONDRIAL-RELATED"/>
    <property type="match status" value="1"/>
</dbReference>
<comment type="pathway">
    <text evidence="3">Metabolic intermediate metabolism; propanoyl-CoA degradation; succinyl-CoA from propanoyl-CoA: step 3/3.</text>
</comment>
<comment type="similarity">
    <text evidence="4">Belongs to the methylmalonyl-CoA mutase family.</text>
</comment>
<evidence type="ECO:0000256" key="1">
    <source>
        <dbReference type="ARBA" id="ARBA00000290"/>
    </source>
</evidence>
<dbReference type="PROSITE" id="PS00544">
    <property type="entry name" value="METMALONYL_COA_MUTASE"/>
    <property type="match status" value="1"/>
</dbReference>
<dbReference type="GO" id="GO:0004494">
    <property type="term" value="F:methylmalonyl-CoA mutase activity"/>
    <property type="evidence" value="ECO:0007669"/>
    <property type="project" value="UniProtKB-UniRule"/>
</dbReference>
<evidence type="ECO:0000256" key="7">
    <source>
        <dbReference type="ARBA" id="ARBA00023235"/>
    </source>
</evidence>
<keyword evidence="8" id="KW-0170">Cobalt</keyword>
<evidence type="ECO:0000256" key="6">
    <source>
        <dbReference type="ARBA" id="ARBA00022628"/>
    </source>
</evidence>
<feature type="domain" description="Methylmalonyl-CoA mutase alpha/beta chain catalytic" evidence="10">
    <location>
        <begin position="41"/>
        <end position="112"/>
    </location>
</feature>
<evidence type="ECO:0000313" key="12">
    <source>
        <dbReference type="Proteomes" id="UP000010408"/>
    </source>
</evidence>
<comment type="catalytic activity">
    <reaction evidence="1">
        <text>(R)-methylmalonyl-CoA = succinyl-CoA</text>
        <dbReference type="Rhea" id="RHEA:22888"/>
        <dbReference type="ChEBI" id="CHEBI:57292"/>
        <dbReference type="ChEBI" id="CHEBI:57326"/>
        <dbReference type="EC" id="5.4.99.2"/>
    </reaction>
</comment>
<dbReference type="AlphaFoldDB" id="L1NBA1"/>
<dbReference type="RefSeq" id="WP_005467475.1">
    <property type="nucleotide sequence ID" value="NZ_KB291032.1"/>
</dbReference>
<dbReference type="Pfam" id="PF01642">
    <property type="entry name" value="MM_CoA_mutase"/>
    <property type="match status" value="2"/>
</dbReference>
<dbReference type="STRING" id="1127696.HMPREF9134_01390"/>
<evidence type="ECO:0000256" key="5">
    <source>
        <dbReference type="ARBA" id="ARBA00011870"/>
    </source>
</evidence>
<dbReference type="InterPro" id="IPR036724">
    <property type="entry name" value="Cobalamin-bd_sf"/>
</dbReference>
<evidence type="ECO:0000256" key="3">
    <source>
        <dbReference type="ARBA" id="ARBA00005146"/>
    </source>
</evidence>
<evidence type="ECO:0000259" key="10">
    <source>
        <dbReference type="Pfam" id="PF01642"/>
    </source>
</evidence>
<dbReference type="EMBL" id="AMEQ01000037">
    <property type="protein sequence ID" value="EKY00653.1"/>
    <property type="molecule type" value="Genomic_DNA"/>
</dbReference>
<dbReference type="SUPFAM" id="SSF52242">
    <property type="entry name" value="Cobalamin (vitamin B12)-binding domain"/>
    <property type="match status" value="1"/>
</dbReference>
<dbReference type="Gene3D" id="3.40.50.280">
    <property type="entry name" value="Cobalamin-binding domain"/>
    <property type="match status" value="1"/>
</dbReference>
<dbReference type="SUPFAM" id="SSF51703">
    <property type="entry name" value="Cobalamin (vitamin B12)-dependent enzymes"/>
    <property type="match status" value="1"/>
</dbReference>
<reference evidence="11 12" key="1">
    <citation type="submission" date="2012-05" db="EMBL/GenBank/DDBJ databases">
        <authorList>
            <person name="Weinstock G."/>
            <person name="Sodergren E."/>
            <person name="Lobos E.A."/>
            <person name="Fulton L."/>
            <person name="Fulton R."/>
            <person name="Courtney L."/>
            <person name="Fronick C."/>
            <person name="O'Laughlin M."/>
            <person name="Godfrey J."/>
            <person name="Wilson R.M."/>
            <person name="Miner T."/>
            <person name="Farmer C."/>
            <person name="Delehaunty K."/>
            <person name="Cordes M."/>
            <person name="Minx P."/>
            <person name="Tomlinson C."/>
            <person name="Chen J."/>
            <person name="Wollam A."/>
            <person name="Pepin K.H."/>
            <person name="Bhonagiri V."/>
            <person name="Zhang X."/>
            <person name="Suruliraj S."/>
            <person name="Warren W."/>
            <person name="Mitreva M."/>
            <person name="Mardis E.R."/>
            <person name="Wilson R.K."/>
        </authorList>
    </citation>
    <scope>NUCLEOTIDE SEQUENCE [LARGE SCALE GENOMIC DNA]</scope>
    <source>
        <strain evidence="11 12">F0037</strain>
    </source>
</reference>
<keyword evidence="6" id="KW-0846">Cobalamin</keyword>
<dbReference type="CDD" id="cd03677">
    <property type="entry name" value="MM_CoA_mutase_beta"/>
    <property type="match status" value="1"/>
</dbReference>
<evidence type="ECO:0000256" key="4">
    <source>
        <dbReference type="ARBA" id="ARBA00008465"/>
    </source>
</evidence>
<feature type="domain" description="Methylmalonyl-CoA mutase alpha/beta chain catalytic" evidence="10">
    <location>
        <begin position="123"/>
        <end position="451"/>
    </location>
</feature>
<gene>
    <name evidence="11" type="ORF">HMPREF9134_01390</name>
</gene>
<dbReference type="InterPro" id="IPR004608">
    <property type="entry name" value="MMCoA_mutase_b"/>
</dbReference>
<dbReference type="InterPro" id="IPR006099">
    <property type="entry name" value="MeMalonylCoA_mutase_a/b_cat"/>
</dbReference>
<dbReference type="EC" id="5.4.99.2" evidence="9"/>
<dbReference type="GO" id="GO:0019652">
    <property type="term" value="P:lactate fermentation to propionate and acetate"/>
    <property type="evidence" value="ECO:0007669"/>
    <property type="project" value="InterPro"/>
</dbReference>
<dbReference type="UniPathway" id="UPA00945">
    <property type="reaction ID" value="UER00910"/>
</dbReference>
<dbReference type="Proteomes" id="UP000010408">
    <property type="component" value="Unassembled WGS sequence"/>
</dbReference>
<dbReference type="HOGENOM" id="CLU_009523_6_0_10"/>
<dbReference type="InterPro" id="IPR058549">
    <property type="entry name" value="MeMalonylCoA_mutase_a/b_site"/>
</dbReference>
<accession>L1NBA1</accession>
<dbReference type="InterPro" id="IPR016176">
    <property type="entry name" value="Cbl-dep_enz_cat"/>
</dbReference>
<organism evidence="11 12">
    <name type="scientific">Porphyromonas catoniae F0037</name>
    <dbReference type="NCBI Taxonomy" id="1127696"/>
    <lineage>
        <taxon>Bacteria</taxon>
        <taxon>Pseudomonadati</taxon>
        <taxon>Bacteroidota</taxon>
        <taxon>Bacteroidia</taxon>
        <taxon>Bacteroidales</taxon>
        <taxon>Porphyromonadaceae</taxon>
        <taxon>Porphyromonas</taxon>
    </lineage>
</organism>
<comment type="subunit">
    <text evidence="5">Heterodimer of an alpha and a beta chain.</text>
</comment>
<comment type="cofactor">
    <cofactor evidence="2">
        <name>adenosylcob(III)alamin</name>
        <dbReference type="ChEBI" id="CHEBI:18408"/>
    </cofactor>
</comment>
<evidence type="ECO:0000256" key="8">
    <source>
        <dbReference type="ARBA" id="ARBA00023285"/>
    </source>
</evidence>
<dbReference type="eggNOG" id="COG1884">
    <property type="taxonomic scope" value="Bacteria"/>
</dbReference>
<comment type="caution">
    <text evidence="11">The sequence shown here is derived from an EMBL/GenBank/DDBJ whole genome shotgun (WGS) entry which is preliminary data.</text>
</comment>
<evidence type="ECO:0000256" key="9">
    <source>
        <dbReference type="NCBIfam" id="TIGR00642"/>
    </source>
</evidence>
<evidence type="ECO:0000256" key="2">
    <source>
        <dbReference type="ARBA" id="ARBA00001922"/>
    </source>
</evidence>
<keyword evidence="7" id="KW-0413">Isomerase</keyword>
<dbReference type="PATRIC" id="fig|1127696.3.peg.1256"/>
<sequence>MATDKERLLSEFPAISTQEWKDKIVADLKGADFDKRLVWRTNEGFNVNPYYRREDLEGLSTPNVMPGEYPYVRSTRMDNEWLIRQDIHVIDPKEANAKALDILNKGVTSLGFKLSRDQVNKETLAILLKGIMPEAIELNFTCCISVASKLAGALAEYLTGAGVNIKECKGSINFDPFKKQLVKGISNPQWVAMCAELLEAIRPLPGFRVLTVNALNISNAGAYIYQELGYALAWGAELLDKLGDAGYSIEELTSRIKFVFGVGSNYFMELAKFRAARWLWAEIVGAYGDQYKGEAAKIHMHAVTSTWNKTIYDAHVNLLRTQTEAMSATLGGVDSLTVQPFDVTYQEPDNFSERIARNQQLLLKEESHFDKVIDPAAGSYYLEHLTNAIAGEAWKLFLAVEEEGGFAAAAEAGSVQKAVNASNTKRHAAVAARKEIFLGTNQFPNFTETASQKVHAEEKGGHSCGCGTPTIEALCFDRGASEFEDLRLSTERSGKEVKVFMLTIGNLAMRLARSQFSSNFFACAGYKIQDNLGFATVQEGVDAGLAAGASIIVLCSSDDEYAEYAPEAYKYLAGRAEFVVAGAPACMEDLKAVGIENYINVKSNVLETLRQFNQKLGIN</sequence>
<dbReference type="PANTHER" id="PTHR48101:SF1">
    <property type="entry name" value="METHYLMALONYL-COA MUTASE, LARGE SUBUNIT"/>
    <property type="match status" value="1"/>
</dbReference>
<name>L1NBA1_9PORP</name>
<dbReference type="GO" id="GO:0046872">
    <property type="term" value="F:metal ion binding"/>
    <property type="evidence" value="ECO:0007669"/>
    <property type="project" value="InterPro"/>
</dbReference>
<protein>
    <recommendedName>
        <fullName evidence="9">Methylmalonyl-CoA mutase small subunit</fullName>
        <ecNumber evidence="9">5.4.99.2</ecNumber>
    </recommendedName>
</protein>
<evidence type="ECO:0000313" key="11">
    <source>
        <dbReference type="EMBL" id="EKY00653.1"/>
    </source>
</evidence>